<dbReference type="GO" id="GO:0043531">
    <property type="term" value="F:ADP binding"/>
    <property type="evidence" value="ECO:0007669"/>
    <property type="project" value="InterPro"/>
</dbReference>
<evidence type="ECO:0000256" key="4">
    <source>
        <dbReference type="ARBA" id="ARBA00022840"/>
    </source>
</evidence>
<keyword evidence="4" id="KW-0067">ATP-binding</keyword>
<keyword evidence="8" id="KW-1185">Reference proteome</keyword>
<dbReference type="GO" id="GO:0006952">
    <property type="term" value="P:defense response"/>
    <property type="evidence" value="ECO:0007669"/>
    <property type="project" value="UniProtKB-KW"/>
</dbReference>
<dbReference type="InterPro" id="IPR027417">
    <property type="entry name" value="P-loop_NTPase"/>
</dbReference>
<evidence type="ECO:0000313" key="7">
    <source>
        <dbReference type="EMBL" id="KAE8721154.1"/>
    </source>
</evidence>
<evidence type="ECO:0000256" key="3">
    <source>
        <dbReference type="ARBA" id="ARBA00022821"/>
    </source>
</evidence>
<sequence>MSVKALVDDAETKQITNSNFRSWILELKHAVYDAEDLLDKIATEALRRKMESQDQNAVEQSLINQAHILLLEVNCGREKAFQRPPATSMVDDSRVYGRDVEKEEILRLLNPQSLTETRIDVIPIVGMGGLGKTTLAQLIYNDSRVDDWFEIKAWVCVFEEFDAFNVTKTLLEEFTRGHDGSHSLNQLQIQIMEKLSGKKYLIVMDYVWNKNYVDWEELRIPFNYGAQNNKIIGTTCNESVASVMRFMRTVPTYRLEILSNDDCCKLFARHAFVVKQAP</sequence>
<dbReference type="GO" id="GO:0005524">
    <property type="term" value="F:ATP binding"/>
    <property type="evidence" value="ECO:0007669"/>
    <property type="project" value="UniProtKB-KW"/>
</dbReference>
<comment type="caution">
    <text evidence="7">The sequence shown here is derived from an EMBL/GenBank/DDBJ whole genome shotgun (WGS) entry which is preliminary data.</text>
</comment>
<dbReference type="Gene3D" id="3.40.50.300">
    <property type="entry name" value="P-loop containing nucleotide triphosphate hydrolases"/>
    <property type="match status" value="1"/>
</dbReference>
<dbReference type="Pfam" id="PF00931">
    <property type="entry name" value="NB-ARC"/>
    <property type="match status" value="1"/>
</dbReference>
<reference evidence="7" key="1">
    <citation type="submission" date="2019-09" db="EMBL/GenBank/DDBJ databases">
        <title>Draft genome information of white flower Hibiscus syriacus.</title>
        <authorList>
            <person name="Kim Y.-M."/>
        </authorList>
    </citation>
    <scope>NUCLEOTIDE SEQUENCE [LARGE SCALE GENOMIC DNA]</scope>
    <source>
        <strain evidence="7">YM2019G1</strain>
    </source>
</reference>
<dbReference type="InterPro" id="IPR002182">
    <property type="entry name" value="NB-ARC"/>
</dbReference>
<evidence type="ECO:0000313" key="8">
    <source>
        <dbReference type="Proteomes" id="UP000436088"/>
    </source>
</evidence>
<feature type="domain" description="Disease resistance N-terminal" evidence="6">
    <location>
        <begin position="2"/>
        <end position="55"/>
    </location>
</feature>
<keyword evidence="3" id="KW-0611">Plant defense</keyword>
<dbReference type="Pfam" id="PF18052">
    <property type="entry name" value="Rx_N"/>
    <property type="match status" value="1"/>
</dbReference>
<evidence type="ECO:0000259" key="6">
    <source>
        <dbReference type="Pfam" id="PF18052"/>
    </source>
</evidence>
<evidence type="ECO:0000256" key="1">
    <source>
        <dbReference type="ARBA" id="ARBA00022737"/>
    </source>
</evidence>
<dbReference type="SUPFAM" id="SSF52540">
    <property type="entry name" value="P-loop containing nucleoside triphosphate hydrolases"/>
    <property type="match status" value="1"/>
</dbReference>
<dbReference type="PRINTS" id="PR00364">
    <property type="entry name" value="DISEASERSIST"/>
</dbReference>
<evidence type="ECO:0000256" key="2">
    <source>
        <dbReference type="ARBA" id="ARBA00022741"/>
    </source>
</evidence>
<keyword evidence="2" id="KW-0547">Nucleotide-binding</keyword>
<name>A0A6A3BX36_HIBSY</name>
<dbReference type="PANTHER" id="PTHR36766:SF51">
    <property type="entry name" value="DISEASE RESISTANCE RPP13-LIKE PROTEIN 1"/>
    <property type="match status" value="1"/>
</dbReference>
<organism evidence="7 8">
    <name type="scientific">Hibiscus syriacus</name>
    <name type="common">Rose of Sharon</name>
    <dbReference type="NCBI Taxonomy" id="106335"/>
    <lineage>
        <taxon>Eukaryota</taxon>
        <taxon>Viridiplantae</taxon>
        <taxon>Streptophyta</taxon>
        <taxon>Embryophyta</taxon>
        <taxon>Tracheophyta</taxon>
        <taxon>Spermatophyta</taxon>
        <taxon>Magnoliopsida</taxon>
        <taxon>eudicotyledons</taxon>
        <taxon>Gunneridae</taxon>
        <taxon>Pentapetalae</taxon>
        <taxon>rosids</taxon>
        <taxon>malvids</taxon>
        <taxon>Malvales</taxon>
        <taxon>Malvaceae</taxon>
        <taxon>Malvoideae</taxon>
        <taxon>Hibiscus</taxon>
    </lineage>
</organism>
<dbReference type="Gene3D" id="1.20.5.4130">
    <property type="match status" value="1"/>
</dbReference>
<proteinExistence type="predicted"/>
<dbReference type="AlphaFoldDB" id="A0A6A3BX36"/>
<dbReference type="PANTHER" id="PTHR36766">
    <property type="entry name" value="PLANT BROAD-SPECTRUM MILDEW RESISTANCE PROTEIN RPW8"/>
    <property type="match status" value="1"/>
</dbReference>
<dbReference type="EMBL" id="VEPZ02000638">
    <property type="protein sequence ID" value="KAE8721154.1"/>
    <property type="molecule type" value="Genomic_DNA"/>
</dbReference>
<protein>
    <submittedName>
        <fullName evidence="7">LRR and NB-ARC domains-containing disease resistance protein</fullName>
    </submittedName>
</protein>
<evidence type="ECO:0000259" key="5">
    <source>
        <dbReference type="Pfam" id="PF00931"/>
    </source>
</evidence>
<dbReference type="Proteomes" id="UP000436088">
    <property type="component" value="Unassembled WGS sequence"/>
</dbReference>
<keyword evidence="1" id="KW-0677">Repeat</keyword>
<gene>
    <name evidence="7" type="ORF">F3Y22_tig00016637pilonHSYRG00015</name>
</gene>
<feature type="domain" description="NB-ARC" evidence="5">
    <location>
        <begin position="114"/>
        <end position="272"/>
    </location>
</feature>
<dbReference type="InterPro" id="IPR041118">
    <property type="entry name" value="Rx_N"/>
</dbReference>
<accession>A0A6A3BX36</accession>